<keyword evidence="2" id="KW-1185">Reference proteome</keyword>
<gene>
    <name evidence="1" type="ORF">PPYR_07298</name>
</gene>
<protein>
    <recommendedName>
        <fullName evidence="3">Peptidase aspartic putative domain-containing protein</fullName>
    </recommendedName>
</protein>
<organism evidence="1 2">
    <name type="scientific">Photinus pyralis</name>
    <name type="common">Common eastern firefly</name>
    <name type="synonym">Lampyris pyralis</name>
    <dbReference type="NCBI Taxonomy" id="7054"/>
    <lineage>
        <taxon>Eukaryota</taxon>
        <taxon>Metazoa</taxon>
        <taxon>Ecdysozoa</taxon>
        <taxon>Arthropoda</taxon>
        <taxon>Hexapoda</taxon>
        <taxon>Insecta</taxon>
        <taxon>Pterygota</taxon>
        <taxon>Neoptera</taxon>
        <taxon>Endopterygota</taxon>
        <taxon>Coleoptera</taxon>
        <taxon>Polyphaga</taxon>
        <taxon>Elateriformia</taxon>
        <taxon>Elateroidea</taxon>
        <taxon>Lampyridae</taxon>
        <taxon>Lampyrinae</taxon>
        <taxon>Photinus</taxon>
    </lineage>
</organism>
<name>A0A5N4AQD0_PHOPY</name>
<dbReference type="AlphaFoldDB" id="A0A5N4AQD0"/>
<feature type="non-terminal residue" evidence="1">
    <location>
        <position position="225"/>
    </location>
</feature>
<dbReference type="EMBL" id="VVIM01000005">
    <property type="protein sequence ID" value="KAB0799418.1"/>
    <property type="molecule type" value="Genomic_DNA"/>
</dbReference>
<evidence type="ECO:0008006" key="3">
    <source>
        <dbReference type="Google" id="ProtNLM"/>
    </source>
</evidence>
<evidence type="ECO:0000313" key="2">
    <source>
        <dbReference type="Proteomes" id="UP000327044"/>
    </source>
</evidence>
<dbReference type="InParanoid" id="A0A5N4AQD0"/>
<reference evidence="1 2" key="1">
    <citation type="journal article" date="2018" name="Elife">
        <title>Firefly genomes illuminate parallel origins of bioluminescence in beetles.</title>
        <authorList>
            <person name="Fallon T.R."/>
            <person name="Lower S.E."/>
            <person name="Chang C.H."/>
            <person name="Bessho-Uehara M."/>
            <person name="Martin G.J."/>
            <person name="Bewick A.J."/>
            <person name="Behringer M."/>
            <person name="Debat H.J."/>
            <person name="Wong I."/>
            <person name="Day J.C."/>
            <person name="Suvorov A."/>
            <person name="Silva C.J."/>
            <person name="Stanger-Hall K.F."/>
            <person name="Hall D.W."/>
            <person name="Schmitz R.J."/>
            <person name="Nelson D.R."/>
            <person name="Lewis S.M."/>
            <person name="Shigenobu S."/>
            <person name="Bybee S.M."/>
            <person name="Larracuente A.M."/>
            <person name="Oba Y."/>
            <person name="Weng J.K."/>
        </authorList>
    </citation>
    <scope>NUCLEOTIDE SEQUENCE [LARGE SCALE GENOMIC DNA]</scope>
    <source>
        <strain evidence="1">1611_PpyrPB1</strain>
        <tissue evidence="1">Whole body</tissue>
    </source>
</reference>
<accession>A0A5N4AQD0</accession>
<comment type="caution">
    <text evidence="1">The sequence shown here is derived from an EMBL/GenBank/DDBJ whole genome shotgun (WGS) entry which is preliminary data.</text>
</comment>
<evidence type="ECO:0000313" key="1">
    <source>
        <dbReference type="EMBL" id="KAB0799418.1"/>
    </source>
</evidence>
<sequence>MTISGIGTVATKVNQNCEIGLDIPEQLELADPEFYYPNKIDALLGAEVFWDVINHQRFIISKNITLQGSRLGWLVTGKIPLKPVSSICNVSLKSLQKDLRKFWEIEDCQDVCETSSSTLSVSECETHFQKHVVRNEQGRFIVNVPFNEKIHKLGSSEITSTKRLLSLERKFRTQIQFKEMYSEFMRDFDVLSVFNQDAQHNIFSIGSHDIRKTLGIIFNTERDEI</sequence>
<dbReference type="Proteomes" id="UP000327044">
    <property type="component" value="Unassembled WGS sequence"/>
</dbReference>
<proteinExistence type="predicted"/>